<reference evidence="3" key="1">
    <citation type="journal article" date="2019" name="Int. J. Syst. Evol. Microbiol.">
        <title>The Global Catalogue of Microorganisms (GCM) 10K type strain sequencing project: providing services to taxonomists for standard genome sequencing and annotation.</title>
        <authorList>
            <consortium name="The Broad Institute Genomics Platform"/>
            <consortium name="The Broad Institute Genome Sequencing Center for Infectious Disease"/>
            <person name="Wu L."/>
            <person name="Ma J."/>
        </authorList>
    </citation>
    <scope>NUCLEOTIDE SEQUENCE [LARGE SCALE GENOMIC DNA]</scope>
    <source>
        <strain evidence="3">CCTCC AB 2017081</strain>
    </source>
</reference>
<keyword evidence="3" id="KW-1185">Reference proteome</keyword>
<comment type="caution">
    <text evidence="2">The sequence shown here is derived from an EMBL/GenBank/DDBJ whole genome shotgun (WGS) entry which is preliminary data.</text>
</comment>
<organism evidence="2 3">
    <name type="scientific">Deinococcus rufus</name>
    <dbReference type="NCBI Taxonomy" id="2136097"/>
    <lineage>
        <taxon>Bacteria</taxon>
        <taxon>Thermotogati</taxon>
        <taxon>Deinococcota</taxon>
        <taxon>Deinococci</taxon>
        <taxon>Deinococcales</taxon>
        <taxon>Deinococcaceae</taxon>
        <taxon>Deinococcus</taxon>
    </lineage>
</organism>
<gene>
    <name evidence="2" type="ORF">ACFOSB_00315</name>
</gene>
<feature type="region of interest" description="Disordered" evidence="1">
    <location>
        <begin position="1"/>
        <end position="52"/>
    </location>
</feature>
<dbReference type="Proteomes" id="UP001595803">
    <property type="component" value="Unassembled WGS sequence"/>
</dbReference>
<accession>A0ABV7Z2L8</accession>
<name>A0ABV7Z2L8_9DEIO</name>
<proteinExistence type="predicted"/>
<evidence type="ECO:0000313" key="3">
    <source>
        <dbReference type="Proteomes" id="UP001595803"/>
    </source>
</evidence>
<feature type="compositionally biased region" description="Basic and acidic residues" evidence="1">
    <location>
        <begin position="41"/>
        <end position="52"/>
    </location>
</feature>
<sequence length="172" mass="18177">MTRSDDERSNPQVTGADGAQTGFQAHDPKDDHQTAYTTTPADDHVGAADHAKYTPVELPSAKVVTGQFDHLATRDVAAMDHALQVPEFEGAETVDGLGGELLDEVTPSAGLGVGASLGAAVREHHRDIDPNPGYTPPSEQGPPRVSQRPGDLPEGETPELQNEVQGDGLDRR</sequence>
<evidence type="ECO:0000313" key="2">
    <source>
        <dbReference type="EMBL" id="MFC3831304.1"/>
    </source>
</evidence>
<protein>
    <submittedName>
        <fullName evidence="2">Uncharacterized protein</fullName>
    </submittedName>
</protein>
<feature type="region of interest" description="Disordered" evidence="1">
    <location>
        <begin position="116"/>
        <end position="172"/>
    </location>
</feature>
<dbReference type="EMBL" id="JBHRZG010000001">
    <property type="protein sequence ID" value="MFC3831304.1"/>
    <property type="molecule type" value="Genomic_DNA"/>
</dbReference>
<evidence type="ECO:0000256" key="1">
    <source>
        <dbReference type="SAM" id="MobiDB-lite"/>
    </source>
</evidence>
<dbReference type="RefSeq" id="WP_322473205.1">
    <property type="nucleotide sequence ID" value="NZ_JBHRZG010000001.1"/>
</dbReference>